<name>A0A382NUE8_9ZZZZ</name>
<sequence>MKMPRGKQVSRVFPDMHVFLVDKVRGFSHKDNPVNGLLANGV</sequence>
<evidence type="ECO:0000313" key="1">
    <source>
        <dbReference type="EMBL" id="SVC64789.1"/>
    </source>
</evidence>
<dbReference type="AlphaFoldDB" id="A0A382NUE8"/>
<gene>
    <name evidence="1" type="ORF">METZ01_LOCUS317643</name>
</gene>
<accession>A0A382NUE8</accession>
<dbReference type="EMBL" id="UINC01102852">
    <property type="protein sequence ID" value="SVC64789.1"/>
    <property type="molecule type" value="Genomic_DNA"/>
</dbReference>
<protein>
    <submittedName>
        <fullName evidence="1">Uncharacterized protein</fullName>
    </submittedName>
</protein>
<proteinExistence type="predicted"/>
<organism evidence="1">
    <name type="scientific">marine metagenome</name>
    <dbReference type="NCBI Taxonomy" id="408172"/>
    <lineage>
        <taxon>unclassified sequences</taxon>
        <taxon>metagenomes</taxon>
        <taxon>ecological metagenomes</taxon>
    </lineage>
</organism>
<reference evidence="1" key="1">
    <citation type="submission" date="2018-05" db="EMBL/GenBank/DDBJ databases">
        <authorList>
            <person name="Lanie J.A."/>
            <person name="Ng W.-L."/>
            <person name="Kazmierczak K.M."/>
            <person name="Andrzejewski T.M."/>
            <person name="Davidsen T.M."/>
            <person name="Wayne K.J."/>
            <person name="Tettelin H."/>
            <person name="Glass J.I."/>
            <person name="Rusch D."/>
            <person name="Podicherti R."/>
            <person name="Tsui H.-C.T."/>
            <person name="Winkler M.E."/>
        </authorList>
    </citation>
    <scope>NUCLEOTIDE SEQUENCE</scope>
</reference>